<evidence type="ECO:0000259" key="1">
    <source>
        <dbReference type="Pfam" id="PF08501"/>
    </source>
</evidence>
<dbReference type="RefSeq" id="XP_013428461.1">
    <property type="nucleotide sequence ID" value="XM_013573007.1"/>
</dbReference>
<dbReference type="GO" id="GO:0019632">
    <property type="term" value="P:shikimate metabolic process"/>
    <property type="evidence" value="ECO:0007669"/>
    <property type="project" value="TreeGrafter"/>
</dbReference>
<dbReference type="InterPro" id="IPR022893">
    <property type="entry name" value="Shikimate_DH_fam"/>
</dbReference>
<proteinExistence type="predicted"/>
<dbReference type="GO" id="GO:0004764">
    <property type="term" value="F:shikimate 3-dehydrogenase (NADP+) activity"/>
    <property type="evidence" value="ECO:0007669"/>
    <property type="project" value="InterPro"/>
</dbReference>
<dbReference type="HOGENOM" id="CLU_044063_1_0_1"/>
<dbReference type="GO" id="GO:0009423">
    <property type="term" value="P:chorismate biosynthetic process"/>
    <property type="evidence" value="ECO:0007669"/>
    <property type="project" value="TreeGrafter"/>
</dbReference>
<dbReference type="InterPro" id="IPR036291">
    <property type="entry name" value="NAD(P)-bd_dom_sf"/>
</dbReference>
<dbReference type="Gene3D" id="3.40.50.10860">
    <property type="entry name" value="Leucine Dehydrogenase, chain A, domain 1"/>
    <property type="match status" value="1"/>
</dbReference>
<dbReference type="PANTHER" id="PTHR21089:SF26">
    <property type="entry name" value="AROM POLYPEPTIDE, PUTATIVE-RELATED"/>
    <property type="match status" value="1"/>
</dbReference>
<dbReference type="PANTHER" id="PTHR21089">
    <property type="entry name" value="SHIKIMATE DEHYDROGENASE"/>
    <property type="match status" value="1"/>
</dbReference>
<evidence type="ECO:0000313" key="2">
    <source>
        <dbReference type="EMBL" id="KEQ74167.1"/>
    </source>
</evidence>
<dbReference type="Gene3D" id="3.40.50.720">
    <property type="entry name" value="NAD(P)-binding Rossmann-like Domain"/>
    <property type="match status" value="1"/>
</dbReference>
<dbReference type="AlphaFoldDB" id="A0A074WWP9"/>
<feature type="domain" description="Shikimate dehydrogenase substrate binding N-terminal" evidence="1">
    <location>
        <begin position="18"/>
        <end position="98"/>
    </location>
</feature>
<dbReference type="InterPro" id="IPR046346">
    <property type="entry name" value="Aminoacid_DH-like_N_sf"/>
</dbReference>
<dbReference type="Pfam" id="PF08501">
    <property type="entry name" value="Shikimate_dh_N"/>
    <property type="match status" value="1"/>
</dbReference>
<accession>A0A074WWP9</accession>
<name>A0A074WWP9_9PEZI</name>
<dbReference type="Proteomes" id="UP000027730">
    <property type="component" value="Unassembled WGS sequence"/>
</dbReference>
<sequence>MTQSQTQNGSSSQKKLHLIGIGVGHSIAPLMHNYICKTLDKPWTFVATEAPTIEAAMDIMTAPDFAGAVVTMPYKKSVMSHLDGLDPLAVKLGACNNVYIRPDGKLQGTNTDWRGIKGCLLAASDKGVGKPAMIVGAGGASRAAVYALAVELQSPVLYVVNRDVQEVEDLVTDTQALLSSPDSGEPVCKIIHIQSVEQAKDLPAPHYIVCCVPDSVPNTPSEKMAIKIFDYYLANTKERGVFLDMCFKPRITRKIKLAKAHGWQIVEGTEIIGHQIQEQYRVWISPESDAEVISPQLASDAWVTLRKAAGESTGINFEVDELVIE</sequence>
<dbReference type="SUPFAM" id="SSF51735">
    <property type="entry name" value="NAD(P)-binding Rossmann-fold domains"/>
    <property type="match status" value="1"/>
</dbReference>
<dbReference type="OrthoDB" id="204377at2759"/>
<dbReference type="CDD" id="cd01065">
    <property type="entry name" value="NAD_bind_Shikimate_DH"/>
    <property type="match status" value="1"/>
</dbReference>
<dbReference type="InterPro" id="IPR013708">
    <property type="entry name" value="Shikimate_DH-bd_N"/>
</dbReference>
<dbReference type="GeneID" id="25410011"/>
<evidence type="ECO:0000313" key="3">
    <source>
        <dbReference type="Proteomes" id="UP000027730"/>
    </source>
</evidence>
<dbReference type="STRING" id="1043004.A0A074WWP9"/>
<protein>
    <submittedName>
        <fullName evidence="2">Shikimate</fullName>
    </submittedName>
</protein>
<dbReference type="EMBL" id="KL584707">
    <property type="protein sequence ID" value="KEQ74167.1"/>
    <property type="molecule type" value="Genomic_DNA"/>
</dbReference>
<dbReference type="SUPFAM" id="SSF53223">
    <property type="entry name" value="Aminoacid dehydrogenase-like, N-terminal domain"/>
    <property type="match status" value="1"/>
</dbReference>
<keyword evidence="3" id="KW-1185">Reference proteome</keyword>
<reference evidence="2 3" key="1">
    <citation type="journal article" date="2014" name="BMC Genomics">
        <title>Genome sequencing of four Aureobasidium pullulans varieties: biotechnological potential, stress tolerance, and description of new species.</title>
        <authorList>
            <person name="Gostin Ar C."/>
            <person name="Ohm R.A."/>
            <person name="Kogej T."/>
            <person name="Sonjak S."/>
            <person name="Turk M."/>
            <person name="Zajc J."/>
            <person name="Zalar P."/>
            <person name="Grube M."/>
            <person name="Sun H."/>
            <person name="Han J."/>
            <person name="Sharma A."/>
            <person name="Chiniquy J."/>
            <person name="Ngan C.Y."/>
            <person name="Lipzen A."/>
            <person name="Barry K."/>
            <person name="Grigoriev I.V."/>
            <person name="Gunde-Cimerman N."/>
        </authorList>
    </citation>
    <scope>NUCLEOTIDE SEQUENCE [LARGE SCALE GENOMIC DNA]</scope>
    <source>
        <strain evidence="2 3">CBS 147.97</strain>
    </source>
</reference>
<organism evidence="2 3">
    <name type="scientific">Aureobasidium namibiae CBS 147.97</name>
    <dbReference type="NCBI Taxonomy" id="1043004"/>
    <lineage>
        <taxon>Eukaryota</taxon>
        <taxon>Fungi</taxon>
        <taxon>Dikarya</taxon>
        <taxon>Ascomycota</taxon>
        <taxon>Pezizomycotina</taxon>
        <taxon>Dothideomycetes</taxon>
        <taxon>Dothideomycetidae</taxon>
        <taxon>Dothideales</taxon>
        <taxon>Saccotheciaceae</taxon>
        <taxon>Aureobasidium</taxon>
    </lineage>
</organism>
<gene>
    <name evidence="2" type="ORF">M436DRAFT_43816</name>
</gene>